<gene>
    <name evidence="8 12" type="primary">gcvP</name>
    <name evidence="12" type="ORF">HB776_13705</name>
</gene>
<dbReference type="Proteomes" id="UP000515291">
    <property type="component" value="Chromosome"/>
</dbReference>
<dbReference type="FunFam" id="3.40.640.10:FF:000005">
    <property type="entry name" value="Glycine dehydrogenase (decarboxylating), mitochondrial"/>
    <property type="match status" value="1"/>
</dbReference>
<feature type="domain" description="Glycine cleavage system P-protein N-terminal" evidence="10">
    <location>
        <begin position="442"/>
        <end position="729"/>
    </location>
</feature>
<evidence type="ECO:0000313" key="13">
    <source>
        <dbReference type="Proteomes" id="UP000515291"/>
    </source>
</evidence>
<evidence type="ECO:0000256" key="2">
    <source>
        <dbReference type="ARBA" id="ARBA00003788"/>
    </source>
</evidence>
<feature type="domain" description="Glycine dehydrogenase C-terminal" evidence="11">
    <location>
        <begin position="771"/>
        <end position="892"/>
    </location>
</feature>
<dbReference type="Pfam" id="PF02347">
    <property type="entry name" value="GDC-P"/>
    <property type="match status" value="2"/>
</dbReference>
<comment type="function">
    <text evidence="2 8">The glycine cleavage system catalyzes the degradation of glycine. The P protein binds the alpha-amino group of glycine through its pyridoxal phosphate cofactor; CO(2) is released and the remaining methylamine moiety is then transferred to the lipoamide cofactor of the H protein.</text>
</comment>
<dbReference type="InterPro" id="IPR015422">
    <property type="entry name" value="PyrdxlP-dep_Trfase_small"/>
</dbReference>
<dbReference type="Pfam" id="PF21478">
    <property type="entry name" value="GcvP2_C"/>
    <property type="match status" value="1"/>
</dbReference>
<dbReference type="Gene3D" id="3.40.640.10">
    <property type="entry name" value="Type I PLP-dependent aspartate aminotransferase-like (Major domain)"/>
    <property type="match status" value="2"/>
</dbReference>
<comment type="similarity">
    <text evidence="3 8">Belongs to the GcvP family.</text>
</comment>
<dbReference type="CDD" id="cd00613">
    <property type="entry name" value="GDC-P"/>
    <property type="match status" value="2"/>
</dbReference>
<evidence type="ECO:0000313" key="12">
    <source>
        <dbReference type="EMBL" id="QND72159.1"/>
    </source>
</evidence>
<dbReference type="GO" id="GO:0019464">
    <property type="term" value="P:glycine decarboxylation via glycine cleavage system"/>
    <property type="evidence" value="ECO:0007669"/>
    <property type="project" value="UniProtKB-UniRule"/>
</dbReference>
<evidence type="ECO:0000256" key="7">
    <source>
        <dbReference type="ARBA" id="ARBA00049026"/>
    </source>
</evidence>
<dbReference type="NCBIfam" id="TIGR00461">
    <property type="entry name" value="gcvP"/>
    <property type="match status" value="1"/>
</dbReference>
<dbReference type="InterPro" id="IPR003437">
    <property type="entry name" value="GcvP"/>
</dbReference>
<dbReference type="GO" id="GO:0004375">
    <property type="term" value="F:glycine dehydrogenase (decarboxylating) activity"/>
    <property type="evidence" value="ECO:0007669"/>
    <property type="project" value="UniProtKB-EC"/>
</dbReference>
<dbReference type="KEGG" id="trb:HB776_13705"/>
<dbReference type="InterPro" id="IPR049315">
    <property type="entry name" value="GDC-P_N"/>
</dbReference>
<dbReference type="GO" id="GO:0005829">
    <property type="term" value="C:cytosol"/>
    <property type="evidence" value="ECO:0007669"/>
    <property type="project" value="TreeGrafter"/>
</dbReference>
<dbReference type="HAMAP" id="MF_00711">
    <property type="entry name" value="GcvP"/>
    <property type="match status" value="1"/>
</dbReference>
<reference evidence="13" key="1">
    <citation type="journal article" date="2020" name="Mol. Plant Microbe">
        <title>Rhizobial microsymbionts of the narrowly endemic Oxytropis species growing in Kamchatka are characterized by significant genetic diversity and possess a set of genes that are associated with T3SS and T6SS secretion systems and can affect the development of symbiosis.</title>
        <authorList>
            <person name="Safronova V."/>
            <person name="Guro P."/>
            <person name="Sazanova A."/>
            <person name="Kuznetsova I."/>
            <person name="Belimov A."/>
            <person name="Yakubov V."/>
            <person name="Chirak E."/>
            <person name="Afonin A."/>
            <person name="Gogolev Y."/>
            <person name="Andronov E."/>
            <person name="Tikhonovich I."/>
        </authorList>
    </citation>
    <scope>NUCLEOTIDE SEQUENCE [LARGE SCALE GENOMIC DNA]</scope>
    <source>
        <strain evidence="13">581</strain>
    </source>
</reference>
<evidence type="ECO:0000256" key="3">
    <source>
        <dbReference type="ARBA" id="ARBA00010756"/>
    </source>
</evidence>
<evidence type="ECO:0000256" key="6">
    <source>
        <dbReference type="ARBA" id="ARBA00023002"/>
    </source>
</evidence>
<evidence type="ECO:0000259" key="11">
    <source>
        <dbReference type="Pfam" id="PF21478"/>
    </source>
</evidence>
<evidence type="ECO:0000256" key="5">
    <source>
        <dbReference type="ARBA" id="ARBA00022898"/>
    </source>
</evidence>
<feature type="domain" description="Glycine cleavage system P-protein N-terminal" evidence="10">
    <location>
        <begin position="16"/>
        <end position="439"/>
    </location>
</feature>
<dbReference type="RefSeq" id="WP_184518473.1">
    <property type="nucleotide sequence ID" value="NZ_CP050292.1"/>
</dbReference>
<dbReference type="InterPro" id="IPR020581">
    <property type="entry name" value="GDC_P"/>
</dbReference>
<keyword evidence="5 8" id="KW-0663">Pyridoxal phosphate</keyword>
<comment type="subunit">
    <text evidence="4 8">The glycine cleavage system is composed of four proteins: P, T, L and H.</text>
</comment>
<dbReference type="PANTHER" id="PTHR11773">
    <property type="entry name" value="GLYCINE DEHYDROGENASE, DECARBOXYLATING"/>
    <property type="match status" value="1"/>
</dbReference>
<evidence type="ECO:0000256" key="4">
    <source>
        <dbReference type="ARBA" id="ARBA00011690"/>
    </source>
</evidence>
<dbReference type="AlphaFoldDB" id="A0A7G6TZH7"/>
<dbReference type="GO" id="GO:0005960">
    <property type="term" value="C:glycine cleavage complex"/>
    <property type="evidence" value="ECO:0007669"/>
    <property type="project" value="TreeGrafter"/>
</dbReference>
<comment type="cofactor">
    <cofactor evidence="1 8 9">
        <name>pyridoxal 5'-phosphate</name>
        <dbReference type="ChEBI" id="CHEBI:597326"/>
    </cofactor>
</comment>
<dbReference type="GO" id="GO:0030170">
    <property type="term" value="F:pyridoxal phosphate binding"/>
    <property type="evidence" value="ECO:0007669"/>
    <property type="project" value="TreeGrafter"/>
</dbReference>
<accession>A0A7G6TZH7</accession>
<dbReference type="InterPro" id="IPR015421">
    <property type="entry name" value="PyrdxlP-dep_Trfase_major"/>
</dbReference>
<protein>
    <recommendedName>
        <fullName evidence="8">Glycine dehydrogenase (decarboxylating)</fullName>
        <ecNumber evidence="8">1.4.4.2</ecNumber>
    </recommendedName>
    <alternativeName>
        <fullName evidence="8">Glycine cleavage system P-protein</fullName>
    </alternativeName>
    <alternativeName>
        <fullName evidence="8">Glycine decarboxylase</fullName>
    </alternativeName>
    <alternativeName>
        <fullName evidence="8">Glycine dehydrogenase (aminomethyl-transferring)</fullName>
    </alternativeName>
</protein>
<dbReference type="Gene3D" id="3.90.1150.10">
    <property type="entry name" value="Aspartate Aminotransferase, domain 1"/>
    <property type="match status" value="2"/>
</dbReference>
<evidence type="ECO:0000256" key="8">
    <source>
        <dbReference type="HAMAP-Rule" id="MF_00711"/>
    </source>
</evidence>
<dbReference type="PANTHER" id="PTHR11773:SF1">
    <property type="entry name" value="GLYCINE DEHYDROGENASE (DECARBOXYLATING), MITOCHONDRIAL"/>
    <property type="match status" value="1"/>
</dbReference>
<feature type="modified residue" description="N6-(pyridoxal phosphate)lysine" evidence="8 9">
    <location>
        <position position="701"/>
    </location>
</feature>
<dbReference type="GO" id="GO:0016594">
    <property type="term" value="F:glycine binding"/>
    <property type="evidence" value="ECO:0007669"/>
    <property type="project" value="TreeGrafter"/>
</dbReference>
<proteinExistence type="inferred from homology"/>
<dbReference type="InterPro" id="IPR015424">
    <property type="entry name" value="PyrdxlP-dep_Trfase"/>
</dbReference>
<name>A0A7G6TZH7_9BRAD</name>
<dbReference type="FunFam" id="3.40.640.10:FF:000007">
    <property type="entry name" value="glycine dehydrogenase (Decarboxylating), mitochondrial"/>
    <property type="match status" value="1"/>
</dbReference>
<evidence type="ECO:0000256" key="9">
    <source>
        <dbReference type="PIRSR" id="PIRSR603437-50"/>
    </source>
</evidence>
<dbReference type="SUPFAM" id="SSF53383">
    <property type="entry name" value="PLP-dependent transferases"/>
    <property type="match status" value="2"/>
</dbReference>
<dbReference type="NCBIfam" id="NF001696">
    <property type="entry name" value="PRK00451.1"/>
    <property type="match status" value="1"/>
</dbReference>
<dbReference type="EMBL" id="CP050292">
    <property type="protein sequence ID" value="QND72159.1"/>
    <property type="molecule type" value="Genomic_DNA"/>
</dbReference>
<dbReference type="NCBIfam" id="NF003346">
    <property type="entry name" value="PRK04366.1"/>
    <property type="match status" value="1"/>
</dbReference>
<organism evidence="12 13">
    <name type="scientific">Tardiphaga robiniae</name>
    <dbReference type="NCBI Taxonomy" id="943830"/>
    <lineage>
        <taxon>Bacteria</taxon>
        <taxon>Pseudomonadati</taxon>
        <taxon>Pseudomonadota</taxon>
        <taxon>Alphaproteobacteria</taxon>
        <taxon>Hyphomicrobiales</taxon>
        <taxon>Nitrobacteraceae</taxon>
        <taxon>Tardiphaga</taxon>
    </lineage>
</organism>
<sequence>MTLNKSSGDVATDFVRRHIGPSQADIRVMLEAVGAKSLSALMGETLPASIRQKTPLDLGRALSETEALAHMTEMAAKNAVFTSLIGQGYSGTVLPTVIQRNILENPAWYTAYTPYQPEISQGRLEALFNFQTMICDLTGLDVANASLLDEATAAAEAMALAERASNVQTKTFFVDHEVHPQTLAVLRTRAEPLGWKLQIGNPLTDLDKADVFGAILQYPGTSGTVRDFKPAIAALKAKGALAVVAADLLALTLLASPGELGADIAIGSAQRFGVPMGYGGPHAGYMSVRDAIKRSIPGRLVGLSIDSRGEPAYRLALQTREQHIRREKATSNICTAQVLLAVIASMYAVYHGPEGLKHIARTVHRRTLVLAAGLKKLSFAPESEVFFDTLTVTVGDKRDGIIAAAQAEKINLRIGDGTIGIALDETTTPETVEAIWRAFGGKLGYSDVEHVVSDALPASLKRNSAFLTHPVFHSHRSETELLRYMRKLSDRDLALDRAMIPLGSCTMKLNATTEMMPLTWPAWGSLHPFVPREQAAGYHQLFATLEKWLCDITGYDAVSLQPNSGAQGEYAGLLAIRAYHAARGDSHRNICLIPSSAHGTNPASASMVNMDVVVVACDKRGDVDVNDLRVKAEKHAANLAAIMITYPSTHGVFEEHIREICEIVHANGGQVYLDGANMNAQVGLSRPGDYGADVSHLNLHKTFCIPHGGGGPGMGPIGVKAHLAPYLPGHPSANGDVPVGPVSAAPYGSASILTISYIYILMMGGAGLTSATELAILNANYIATRLHPHFPVLYRNEKGRVAHECIIDPRAFKTSAGVTVDDIAKRLIDYGFHAPTMSFPVVGTLMIEPTESESKLELDRFCEAMIAIRKEITDIESGRWNVEASPLRHAPHTVYDIAEDDWKRAYTRAEGCFPAGTSRTDKYWCPVGRVDNVYGDRNLVCSCPPMEDYAQAAE</sequence>
<dbReference type="FunFam" id="3.90.1150.10:FF:000007">
    <property type="entry name" value="Glycine dehydrogenase (decarboxylating), mitochondrial"/>
    <property type="match status" value="1"/>
</dbReference>
<dbReference type="InterPro" id="IPR049316">
    <property type="entry name" value="GDC-P_C"/>
</dbReference>
<evidence type="ECO:0000259" key="10">
    <source>
        <dbReference type="Pfam" id="PF02347"/>
    </source>
</evidence>
<evidence type="ECO:0000256" key="1">
    <source>
        <dbReference type="ARBA" id="ARBA00001933"/>
    </source>
</evidence>
<keyword evidence="6 8" id="KW-0560">Oxidoreductase</keyword>
<comment type="catalytic activity">
    <reaction evidence="7 8">
        <text>N(6)-[(R)-lipoyl]-L-lysyl-[glycine-cleavage complex H protein] + glycine + H(+) = N(6)-[(R)-S(8)-aminomethyldihydrolipoyl]-L-lysyl-[glycine-cleavage complex H protein] + CO2</text>
        <dbReference type="Rhea" id="RHEA:24304"/>
        <dbReference type="Rhea" id="RHEA-COMP:10494"/>
        <dbReference type="Rhea" id="RHEA-COMP:10495"/>
        <dbReference type="ChEBI" id="CHEBI:15378"/>
        <dbReference type="ChEBI" id="CHEBI:16526"/>
        <dbReference type="ChEBI" id="CHEBI:57305"/>
        <dbReference type="ChEBI" id="CHEBI:83099"/>
        <dbReference type="ChEBI" id="CHEBI:83143"/>
        <dbReference type="EC" id="1.4.4.2"/>
    </reaction>
</comment>
<dbReference type="EC" id="1.4.4.2" evidence="8"/>